<sequence>MTLLEQILRSLELHDSYLGAEPMELSLGNHWTVVGGTTGYHLAAPRHPVQEIRIVLASAFVEVGSNPQNTYCTFLIIFTSSSFTVEDGLRIFKNLPRRPSISEIGKKFYLKIDSTERNYHNSFYVYGYHSAAGMNDAVLSGDFDDVSPAFMNGTYVQFALDTLFPWGLAMQPVNYAAWKPVQIDAGYGEDGFFVNGTGLQWEEQAGFGGWLICDWYHNASQLFYMDRYHKAVLPKECGRTLLQVEYIE</sequence>
<feature type="domain" description="DUF7907" evidence="1">
    <location>
        <begin position="106"/>
        <end position="245"/>
    </location>
</feature>
<evidence type="ECO:0000313" key="2">
    <source>
        <dbReference type="EMBL" id="KAF9882880.1"/>
    </source>
</evidence>
<dbReference type="InterPro" id="IPR057229">
    <property type="entry name" value="DUF7907"/>
</dbReference>
<evidence type="ECO:0000259" key="1">
    <source>
        <dbReference type="Pfam" id="PF25484"/>
    </source>
</evidence>
<reference evidence="2" key="2">
    <citation type="submission" date="2020-02" db="EMBL/GenBank/DDBJ databases">
        <authorList>
            <person name="Gilchrist C.L.M."/>
            <person name="Chooi Y.-H."/>
        </authorList>
    </citation>
    <scope>NUCLEOTIDE SEQUENCE</scope>
    <source>
        <strain evidence="2">MST-FP2251</strain>
    </source>
</reference>
<comment type="caution">
    <text evidence="2">The sequence shown here is derived from an EMBL/GenBank/DDBJ whole genome shotgun (WGS) entry which is preliminary data.</text>
</comment>
<protein>
    <recommendedName>
        <fullName evidence="1">DUF7907 domain-containing protein</fullName>
    </recommendedName>
</protein>
<evidence type="ECO:0000313" key="3">
    <source>
        <dbReference type="Proteomes" id="UP001194746"/>
    </source>
</evidence>
<organism evidence="2 3">
    <name type="scientific">Aspergillus nanangensis</name>
    <dbReference type="NCBI Taxonomy" id="2582783"/>
    <lineage>
        <taxon>Eukaryota</taxon>
        <taxon>Fungi</taxon>
        <taxon>Dikarya</taxon>
        <taxon>Ascomycota</taxon>
        <taxon>Pezizomycotina</taxon>
        <taxon>Eurotiomycetes</taxon>
        <taxon>Eurotiomycetidae</taxon>
        <taxon>Eurotiales</taxon>
        <taxon>Aspergillaceae</taxon>
        <taxon>Aspergillus</taxon>
        <taxon>Aspergillus subgen. Circumdati</taxon>
    </lineage>
</organism>
<proteinExistence type="predicted"/>
<dbReference type="Pfam" id="PF25484">
    <property type="entry name" value="DUF7907"/>
    <property type="match status" value="1"/>
</dbReference>
<keyword evidence="3" id="KW-1185">Reference proteome</keyword>
<gene>
    <name evidence="2" type="ORF">FE257_004937</name>
</gene>
<dbReference type="EMBL" id="VCAU01000206">
    <property type="protein sequence ID" value="KAF9882880.1"/>
    <property type="molecule type" value="Genomic_DNA"/>
</dbReference>
<dbReference type="Proteomes" id="UP001194746">
    <property type="component" value="Unassembled WGS sequence"/>
</dbReference>
<dbReference type="AlphaFoldDB" id="A0AAD4GN02"/>
<name>A0AAD4GN02_ASPNN</name>
<accession>A0AAD4GN02</accession>
<reference evidence="2" key="1">
    <citation type="journal article" date="2019" name="Beilstein J. Org. Chem.">
        <title>Nanangenines: drimane sesquiterpenoids as the dominant metabolite cohort of a novel Australian fungus, Aspergillus nanangensis.</title>
        <authorList>
            <person name="Lacey H.J."/>
            <person name="Gilchrist C.L.M."/>
            <person name="Crombie A."/>
            <person name="Kalaitzis J.A."/>
            <person name="Vuong D."/>
            <person name="Rutledge P.J."/>
            <person name="Turner P."/>
            <person name="Pitt J.I."/>
            <person name="Lacey E."/>
            <person name="Chooi Y.H."/>
            <person name="Piggott A.M."/>
        </authorList>
    </citation>
    <scope>NUCLEOTIDE SEQUENCE</scope>
    <source>
        <strain evidence="2">MST-FP2251</strain>
    </source>
</reference>